<protein>
    <recommendedName>
        <fullName evidence="5">ATP-dependent RNA helicase</fullName>
        <ecNumber evidence="5">3.6.4.13</ecNumber>
    </recommendedName>
</protein>
<evidence type="ECO:0000259" key="8">
    <source>
        <dbReference type="PROSITE" id="PS51194"/>
    </source>
</evidence>
<evidence type="ECO:0000313" key="10">
    <source>
        <dbReference type="Proteomes" id="UP000245884"/>
    </source>
</evidence>
<dbReference type="InterPro" id="IPR027417">
    <property type="entry name" value="P-loop_NTPase"/>
</dbReference>
<feature type="compositionally biased region" description="Gly residues" evidence="6">
    <location>
        <begin position="794"/>
        <end position="810"/>
    </location>
</feature>
<dbReference type="InterPro" id="IPR014001">
    <property type="entry name" value="Helicase_ATP-bd"/>
</dbReference>
<feature type="compositionally biased region" description="Basic and acidic residues" evidence="6">
    <location>
        <begin position="814"/>
        <end position="847"/>
    </location>
</feature>
<reference evidence="9 10" key="1">
    <citation type="journal article" date="2018" name="Mol. Biol. Evol.">
        <title>Broad Genomic Sampling Reveals a Smut Pathogenic Ancestry of the Fungal Clade Ustilaginomycotina.</title>
        <authorList>
            <person name="Kijpornyongpan T."/>
            <person name="Mondo S.J."/>
            <person name="Barry K."/>
            <person name="Sandor L."/>
            <person name="Lee J."/>
            <person name="Lipzen A."/>
            <person name="Pangilinan J."/>
            <person name="LaButti K."/>
            <person name="Hainaut M."/>
            <person name="Henrissat B."/>
            <person name="Grigoriev I.V."/>
            <person name="Spatafora J.W."/>
            <person name="Aime M.C."/>
        </authorList>
    </citation>
    <scope>NUCLEOTIDE SEQUENCE [LARGE SCALE GENOMIC DNA]</scope>
    <source>
        <strain evidence="9 10">MCA 5214</strain>
    </source>
</reference>
<keyword evidence="3 5" id="KW-0067">ATP-binding</keyword>
<dbReference type="Pfam" id="PF00270">
    <property type="entry name" value="DEAD"/>
    <property type="match status" value="1"/>
</dbReference>
<dbReference type="AlphaFoldDB" id="A0A316USW9"/>
<evidence type="ECO:0000256" key="2">
    <source>
        <dbReference type="ARBA" id="ARBA00022801"/>
    </source>
</evidence>
<dbReference type="Pfam" id="PF00271">
    <property type="entry name" value="Helicase_C"/>
    <property type="match status" value="1"/>
</dbReference>
<comment type="domain">
    <text evidence="5">The Q motif is unique to and characteristic of the DEAD box family of RNA helicases and controls ATP binding and hydrolysis.</text>
</comment>
<dbReference type="RefSeq" id="XP_025363008.1">
    <property type="nucleotide sequence ID" value="XM_025505839.1"/>
</dbReference>
<keyword evidence="10" id="KW-1185">Reference proteome</keyword>
<gene>
    <name evidence="9" type="ORF">BDZ90DRAFT_231381</name>
</gene>
<dbReference type="Gene3D" id="3.40.50.300">
    <property type="entry name" value="P-loop containing nucleotide triphosphate hydrolases"/>
    <property type="match status" value="2"/>
</dbReference>
<evidence type="ECO:0000256" key="1">
    <source>
        <dbReference type="ARBA" id="ARBA00022741"/>
    </source>
</evidence>
<dbReference type="PROSITE" id="PS51194">
    <property type="entry name" value="HELICASE_CTER"/>
    <property type="match status" value="1"/>
</dbReference>
<evidence type="ECO:0000259" key="7">
    <source>
        <dbReference type="PROSITE" id="PS51192"/>
    </source>
</evidence>
<feature type="domain" description="Helicase C-terminal" evidence="8">
    <location>
        <begin position="409"/>
        <end position="612"/>
    </location>
</feature>
<dbReference type="EC" id="3.6.4.13" evidence="5"/>
<feature type="region of interest" description="Disordered" evidence="6">
    <location>
        <begin position="455"/>
        <end position="486"/>
    </location>
</feature>
<comment type="catalytic activity">
    <reaction evidence="5">
        <text>ATP + H2O = ADP + phosphate + H(+)</text>
        <dbReference type="Rhea" id="RHEA:13065"/>
        <dbReference type="ChEBI" id="CHEBI:15377"/>
        <dbReference type="ChEBI" id="CHEBI:15378"/>
        <dbReference type="ChEBI" id="CHEBI:30616"/>
        <dbReference type="ChEBI" id="CHEBI:43474"/>
        <dbReference type="ChEBI" id="CHEBI:456216"/>
        <dbReference type="EC" id="3.6.4.13"/>
    </reaction>
</comment>
<keyword evidence="4 5" id="KW-0694">RNA-binding</keyword>
<dbReference type="EMBL" id="KZ819665">
    <property type="protein sequence ID" value="PWN28396.1"/>
    <property type="molecule type" value="Genomic_DNA"/>
</dbReference>
<sequence>MVMPLLRSSRMLRQAGTGAACARLLAQRSVAPGMARAIVPSFPSSSRLSGPSSVSSVYFRQYASEAAQAAQVQQEPDAVVADASEDEARRFASLEGRLNHYIVDALTGAPFNYDKMSEVQYQVTNHLEEIVAPVQGTGPLPGSKGANDEEAIVQQGPTDLLVKAKTGTGKTLAFLMPAIEARLRNVEAVKKGTAMTPAFRRLLTKNQPDFDFSALSQSQRKSFAHKTYTRNSVGALIISPTRELAVQISNEAKKLDQEMGMDFNVHTLMGGQEKRQQLRAWSSRSLDVVVATPGRLEALLQESPTVRSALSATETLIFDEADTLLEMGFRDSINNIVEYLPPKKERRTLLFSATVPVEIRQVAQELLSSRRRFIDCVPEGESNVHAHIGQTAYIVKPEEQFTSMMRLLAHDQVVHGEKSRVIVFCPTAKMTQLASILIKQQDFLAEFPLNVFPSEEDESASMNGRRGDRGDRGRDRYGNRRPVDRPRVEIHEMHSRLTQQQRDRVAQRFRNSRAASVLVTSDLSARGVDYPDVTRVIQVDLPRNKDQYVHRIGRTGRAGKAGRADMIILEGWQDSWPEIEGRDLPVKAVRKGGEAIRQELVEAWDQKVAEKGWKAGEASSPAERVGKEIALPASQSRFCASAESGESLEQSVLAYMTNETNFEHVRFDTSKDGQGSGTRGNETGRGSRVGKGDEDVPLFGADGSSGQNPSEGSPLRHVWMASMGYWIGLVGSLRIQKSDLYRGAQAWGRAALGLSDRDSSLSRSMASKMGISLDQMGGGWGGRRVGAGDSSRGGRSGRGDYGGRSGGYAGRRGYPGDRRDGMYGSHTGRDRYDGGKQPWTERMDGKRSARSRGQLDNGRWA</sequence>
<comment type="similarity">
    <text evidence="5">Belongs to the DEAD box helicase family.</text>
</comment>
<keyword evidence="1 5" id="KW-0547">Nucleotide-binding</keyword>
<dbReference type="GeneID" id="37027662"/>
<dbReference type="InterPro" id="IPR011545">
    <property type="entry name" value="DEAD/DEAH_box_helicase_dom"/>
</dbReference>
<feature type="compositionally biased region" description="Basic and acidic residues" evidence="6">
    <location>
        <begin position="465"/>
        <end position="486"/>
    </location>
</feature>
<organism evidence="9 10">
    <name type="scientific">Jaminaea rosea</name>
    <dbReference type="NCBI Taxonomy" id="1569628"/>
    <lineage>
        <taxon>Eukaryota</taxon>
        <taxon>Fungi</taxon>
        <taxon>Dikarya</taxon>
        <taxon>Basidiomycota</taxon>
        <taxon>Ustilaginomycotina</taxon>
        <taxon>Exobasidiomycetes</taxon>
        <taxon>Microstromatales</taxon>
        <taxon>Microstromatales incertae sedis</taxon>
        <taxon>Jaminaea</taxon>
    </lineage>
</organism>
<dbReference type="Proteomes" id="UP000245884">
    <property type="component" value="Unassembled WGS sequence"/>
</dbReference>
<accession>A0A316USW9</accession>
<evidence type="ECO:0000256" key="4">
    <source>
        <dbReference type="ARBA" id="ARBA00022884"/>
    </source>
</evidence>
<proteinExistence type="inferred from homology"/>
<dbReference type="SMART" id="SM00487">
    <property type="entry name" value="DEXDc"/>
    <property type="match status" value="1"/>
</dbReference>
<name>A0A316USW9_9BASI</name>
<evidence type="ECO:0000313" key="9">
    <source>
        <dbReference type="EMBL" id="PWN28396.1"/>
    </source>
</evidence>
<keyword evidence="5" id="KW-0347">Helicase</keyword>
<feature type="domain" description="Helicase ATP-binding" evidence="7">
    <location>
        <begin position="151"/>
        <end position="373"/>
    </location>
</feature>
<dbReference type="CDD" id="cd18787">
    <property type="entry name" value="SF2_C_DEAD"/>
    <property type="match status" value="1"/>
</dbReference>
<dbReference type="InterPro" id="IPR001650">
    <property type="entry name" value="Helicase_C-like"/>
</dbReference>
<dbReference type="PANTHER" id="PTHR24031">
    <property type="entry name" value="RNA HELICASE"/>
    <property type="match status" value="1"/>
</dbReference>
<feature type="region of interest" description="Disordered" evidence="6">
    <location>
        <begin position="777"/>
        <end position="861"/>
    </location>
</feature>
<evidence type="ECO:0000256" key="5">
    <source>
        <dbReference type="RuleBase" id="RU365068"/>
    </source>
</evidence>
<comment type="function">
    <text evidence="5">RNA helicase.</text>
</comment>
<evidence type="ECO:0000256" key="6">
    <source>
        <dbReference type="SAM" id="MobiDB-lite"/>
    </source>
</evidence>
<evidence type="ECO:0000256" key="3">
    <source>
        <dbReference type="ARBA" id="ARBA00022840"/>
    </source>
</evidence>
<dbReference type="GO" id="GO:0016787">
    <property type="term" value="F:hydrolase activity"/>
    <property type="evidence" value="ECO:0007669"/>
    <property type="project" value="UniProtKB-KW"/>
</dbReference>
<dbReference type="SUPFAM" id="SSF52540">
    <property type="entry name" value="P-loop containing nucleoside triphosphate hydrolases"/>
    <property type="match status" value="1"/>
</dbReference>
<feature type="region of interest" description="Disordered" evidence="6">
    <location>
        <begin position="665"/>
        <end position="713"/>
    </location>
</feature>
<dbReference type="PROSITE" id="PS51192">
    <property type="entry name" value="HELICASE_ATP_BIND_1"/>
    <property type="match status" value="1"/>
</dbReference>
<dbReference type="SMART" id="SM00490">
    <property type="entry name" value="HELICc"/>
    <property type="match status" value="1"/>
</dbReference>
<dbReference type="GO" id="GO:0003723">
    <property type="term" value="F:RNA binding"/>
    <property type="evidence" value="ECO:0007669"/>
    <property type="project" value="UniProtKB-UniRule"/>
</dbReference>
<dbReference type="STRING" id="1569628.A0A316USW9"/>
<dbReference type="GO" id="GO:0005524">
    <property type="term" value="F:ATP binding"/>
    <property type="evidence" value="ECO:0007669"/>
    <property type="project" value="UniProtKB-UniRule"/>
</dbReference>
<dbReference type="OrthoDB" id="193716at2759"/>
<keyword evidence="2 5" id="KW-0378">Hydrolase</keyword>
<dbReference type="GO" id="GO:0003724">
    <property type="term" value="F:RNA helicase activity"/>
    <property type="evidence" value="ECO:0007669"/>
    <property type="project" value="UniProtKB-EC"/>
</dbReference>